<evidence type="ECO:0000256" key="2">
    <source>
        <dbReference type="SAM" id="SignalP"/>
    </source>
</evidence>
<evidence type="ECO:0000259" key="3">
    <source>
        <dbReference type="PROSITE" id="PS51352"/>
    </source>
</evidence>
<dbReference type="PROSITE" id="PS51352">
    <property type="entry name" value="THIOREDOXIN_2"/>
    <property type="match status" value="1"/>
</dbReference>
<organism evidence="4 5">
    <name type="scientific">Phycicoccus flavus</name>
    <dbReference type="NCBI Taxonomy" id="2502783"/>
    <lineage>
        <taxon>Bacteria</taxon>
        <taxon>Bacillati</taxon>
        <taxon>Actinomycetota</taxon>
        <taxon>Actinomycetes</taxon>
        <taxon>Micrococcales</taxon>
        <taxon>Intrasporangiaceae</taxon>
        <taxon>Phycicoccus</taxon>
    </lineage>
</organism>
<reference evidence="4" key="1">
    <citation type="submission" date="2020-03" db="EMBL/GenBank/DDBJ databases">
        <title>Phycicoccus flavus sp. nov., a novel endophytic actinobacterium isolated from branch of Kandelia candel.</title>
        <authorList>
            <person name="Tuo L."/>
        </authorList>
    </citation>
    <scope>NUCLEOTIDE SEQUENCE</scope>
    <source>
        <strain evidence="4">CMS6Z-2</strain>
    </source>
</reference>
<dbReference type="InterPro" id="IPR013766">
    <property type="entry name" value="Thioredoxin_domain"/>
</dbReference>
<dbReference type="SUPFAM" id="SSF52833">
    <property type="entry name" value="Thioredoxin-like"/>
    <property type="match status" value="1"/>
</dbReference>
<feature type="region of interest" description="Disordered" evidence="1">
    <location>
        <begin position="37"/>
        <end position="73"/>
    </location>
</feature>
<dbReference type="AlphaFoldDB" id="A0A8T6QXM6"/>
<protein>
    <submittedName>
        <fullName evidence="4">Thioredoxin family protein</fullName>
    </submittedName>
</protein>
<evidence type="ECO:0000256" key="1">
    <source>
        <dbReference type="SAM" id="MobiDB-lite"/>
    </source>
</evidence>
<keyword evidence="2" id="KW-0732">Signal</keyword>
<dbReference type="RefSeq" id="WP_165566109.1">
    <property type="nucleotide sequence ID" value="NZ_SAYU02000001.1"/>
</dbReference>
<dbReference type="CDD" id="cd02947">
    <property type="entry name" value="TRX_family"/>
    <property type="match status" value="1"/>
</dbReference>
<evidence type="ECO:0000313" key="5">
    <source>
        <dbReference type="Proteomes" id="UP000287866"/>
    </source>
</evidence>
<dbReference type="Gene3D" id="3.40.30.10">
    <property type="entry name" value="Glutaredoxin"/>
    <property type="match status" value="1"/>
</dbReference>
<accession>A0A8T6QXM6</accession>
<feature type="chain" id="PRO_5035780767" evidence="2">
    <location>
        <begin position="36"/>
        <end position="177"/>
    </location>
</feature>
<name>A0A8T6QXM6_9MICO</name>
<evidence type="ECO:0000313" key="4">
    <source>
        <dbReference type="EMBL" id="NHA66529.1"/>
    </source>
</evidence>
<dbReference type="EMBL" id="SAYU02000001">
    <property type="protein sequence ID" value="NHA66529.1"/>
    <property type="molecule type" value="Genomic_DNA"/>
</dbReference>
<feature type="signal peptide" evidence="2">
    <location>
        <begin position="1"/>
        <end position="35"/>
    </location>
</feature>
<dbReference type="Proteomes" id="UP000287866">
    <property type="component" value="Unassembled WGS sequence"/>
</dbReference>
<feature type="compositionally biased region" description="Low complexity" evidence="1">
    <location>
        <begin position="53"/>
        <end position="73"/>
    </location>
</feature>
<dbReference type="PROSITE" id="PS51257">
    <property type="entry name" value="PROKAR_LIPOPROTEIN"/>
    <property type="match status" value="1"/>
</dbReference>
<sequence>MSIRRPAPPRPVRTAHAGALAAAAVAALLAGCGSAATDTGGAAPTPAAPSPSAPADTPTAGASPATDDAGADSAAPGAYVTYEDYEADPGAHAGTTVVYFFHAPWCPSCRATEEAVRTSGVPAGLTLVKVDFDSATALRQEYGVTTQHTFVQVAPDGSGLKTWTGSSDGAAILAETV</sequence>
<keyword evidence="5" id="KW-1185">Reference proteome</keyword>
<feature type="domain" description="Thioredoxin" evidence="3">
    <location>
        <begin position="44"/>
        <end position="177"/>
    </location>
</feature>
<dbReference type="Pfam" id="PF00085">
    <property type="entry name" value="Thioredoxin"/>
    <property type="match status" value="1"/>
</dbReference>
<comment type="caution">
    <text evidence="4">The sequence shown here is derived from an EMBL/GenBank/DDBJ whole genome shotgun (WGS) entry which is preliminary data.</text>
</comment>
<gene>
    <name evidence="4" type="ORF">EPD83_000475</name>
</gene>
<proteinExistence type="predicted"/>
<dbReference type="InterPro" id="IPR036249">
    <property type="entry name" value="Thioredoxin-like_sf"/>
</dbReference>